<dbReference type="RefSeq" id="WP_345088929.1">
    <property type="nucleotide sequence ID" value="NZ_BAABCS010000002.1"/>
</dbReference>
<dbReference type="Gene3D" id="3.40.50.150">
    <property type="entry name" value="Vaccinia Virus protein VP39"/>
    <property type="match status" value="1"/>
</dbReference>
<reference evidence="3" key="1">
    <citation type="journal article" date="2019" name="Int. J. Syst. Evol. Microbiol.">
        <title>The Global Catalogue of Microorganisms (GCM) 10K type strain sequencing project: providing services to taxonomists for standard genome sequencing and annotation.</title>
        <authorList>
            <consortium name="The Broad Institute Genomics Platform"/>
            <consortium name="The Broad Institute Genome Sequencing Center for Infectious Disease"/>
            <person name="Wu L."/>
            <person name="Ma J."/>
        </authorList>
    </citation>
    <scope>NUCLEOTIDE SEQUENCE [LARGE SCALE GENOMIC DNA]</scope>
    <source>
        <strain evidence="3">JCM 17068</strain>
    </source>
</reference>
<comment type="caution">
    <text evidence="2">The sequence shown here is derived from an EMBL/GenBank/DDBJ whole genome shotgun (WGS) entry which is preliminary data.</text>
</comment>
<evidence type="ECO:0000259" key="1">
    <source>
        <dbReference type="Pfam" id="PF05050"/>
    </source>
</evidence>
<name>A0ABP7UBN2_9FLAO</name>
<evidence type="ECO:0000313" key="3">
    <source>
        <dbReference type="Proteomes" id="UP001500426"/>
    </source>
</evidence>
<evidence type="ECO:0000313" key="2">
    <source>
        <dbReference type="EMBL" id="GAA4039895.1"/>
    </source>
</evidence>
<keyword evidence="3" id="KW-1185">Reference proteome</keyword>
<dbReference type="Proteomes" id="UP001500426">
    <property type="component" value="Unassembled WGS sequence"/>
</dbReference>
<protein>
    <recommendedName>
        <fullName evidence="1">Methyltransferase FkbM domain-containing protein</fullName>
    </recommendedName>
</protein>
<dbReference type="InterPro" id="IPR006342">
    <property type="entry name" value="FkbM_mtfrase"/>
</dbReference>
<dbReference type="EMBL" id="BAABCS010000002">
    <property type="protein sequence ID" value="GAA4039895.1"/>
    <property type="molecule type" value="Genomic_DNA"/>
</dbReference>
<proteinExistence type="predicted"/>
<accession>A0ABP7UBN2</accession>
<dbReference type="Pfam" id="PF05050">
    <property type="entry name" value="Methyltransf_21"/>
    <property type="match status" value="1"/>
</dbReference>
<organism evidence="2 3">
    <name type="scientific">Flavobacterium chungnamense</name>
    <dbReference type="NCBI Taxonomy" id="706182"/>
    <lineage>
        <taxon>Bacteria</taxon>
        <taxon>Pseudomonadati</taxon>
        <taxon>Bacteroidota</taxon>
        <taxon>Flavobacteriia</taxon>
        <taxon>Flavobacteriales</taxon>
        <taxon>Flavobacteriaceae</taxon>
        <taxon>Flavobacterium</taxon>
    </lineage>
</organism>
<sequence length="251" mass="29256">MMRFLNKKKIKNSLKKFIYKRGYKISKANNFVFLDSLLNKLLAKKGTIEFIQIGGNDGVNDDPLHHFLTWNSTKVSGFILEPVNDYFKELEKNYSDYPTIKTLNLAIHNSEKEMIMQRVNPASVNEVPKYSKGIASFMKGHHVNCKIASEHIIEEKVNCMSLSELIEKNSIKNIDLLQIDTEGYDAEIILNIDFEKYKPSIINFEYYIPQTMSKETYDKILKVLNENDYEIWMEINDITAYQRNLFIKLGS</sequence>
<feature type="domain" description="Methyltransferase FkbM" evidence="1">
    <location>
        <begin position="52"/>
        <end position="230"/>
    </location>
</feature>
<gene>
    <name evidence="2" type="ORF">GCM10022388_00530</name>
</gene>
<dbReference type="InterPro" id="IPR029063">
    <property type="entry name" value="SAM-dependent_MTases_sf"/>
</dbReference>
<dbReference type="NCBIfam" id="TIGR01444">
    <property type="entry name" value="fkbM_fam"/>
    <property type="match status" value="1"/>
</dbReference>
<dbReference type="SUPFAM" id="SSF53335">
    <property type="entry name" value="S-adenosyl-L-methionine-dependent methyltransferases"/>
    <property type="match status" value="1"/>
</dbReference>